<evidence type="ECO:0000256" key="2">
    <source>
        <dbReference type="ARBA" id="ARBA00022484"/>
    </source>
</evidence>
<dbReference type="Proteomes" id="UP001263732">
    <property type="component" value="Genome"/>
</dbReference>
<proteinExistence type="predicted"/>
<name>A0A858XF65_9VIRU</name>
<evidence type="ECO:0000256" key="1">
    <source>
        <dbReference type="ARBA" id="ARBA00012494"/>
    </source>
</evidence>
<keyword evidence="2 7" id="KW-0696">RNA-directed RNA polymerase</keyword>
<accession>A0A858XF65</accession>
<evidence type="ECO:0000256" key="8">
    <source>
        <dbReference type="SAM" id="MobiDB-lite"/>
    </source>
</evidence>
<evidence type="ECO:0000313" key="10">
    <source>
        <dbReference type="Proteomes" id="UP001263732"/>
    </source>
</evidence>
<dbReference type="SUPFAM" id="SSF56672">
    <property type="entry name" value="DNA/RNA polymerases"/>
    <property type="match status" value="1"/>
</dbReference>
<dbReference type="GO" id="GO:0000166">
    <property type="term" value="F:nucleotide binding"/>
    <property type="evidence" value="ECO:0007669"/>
    <property type="project" value="UniProtKB-KW"/>
</dbReference>
<evidence type="ECO:0000256" key="7">
    <source>
        <dbReference type="RuleBase" id="RU364050"/>
    </source>
</evidence>
<feature type="compositionally biased region" description="Basic and acidic residues" evidence="8">
    <location>
        <begin position="38"/>
        <end position="48"/>
    </location>
</feature>
<keyword evidence="5 7" id="KW-0547">Nucleotide-binding</keyword>
<comment type="catalytic activity">
    <reaction evidence="6 7">
        <text>RNA(n) + a ribonucleoside 5'-triphosphate = RNA(n+1) + diphosphate</text>
        <dbReference type="Rhea" id="RHEA:21248"/>
        <dbReference type="Rhea" id="RHEA-COMP:14527"/>
        <dbReference type="Rhea" id="RHEA-COMP:17342"/>
        <dbReference type="ChEBI" id="CHEBI:33019"/>
        <dbReference type="ChEBI" id="CHEBI:61557"/>
        <dbReference type="ChEBI" id="CHEBI:140395"/>
        <dbReference type="EC" id="2.7.7.48"/>
    </reaction>
</comment>
<dbReference type="EC" id="2.7.7.48" evidence="1 7"/>
<keyword evidence="10" id="KW-1185">Reference proteome</keyword>
<dbReference type="InterPro" id="IPR001795">
    <property type="entry name" value="RNA-dir_pol_luteovirus"/>
</dbReference>
<dbReference type="InterPro" id="IPR043502">
    <property type="entry name" value="DNA/RNA_pol_sf"/>
</dbReference>
<dbReference type="GO" id="GO:0003723">
    <property type="term" value="F:RNA binding"/>
    <property type="evidence" value="ECO:0007669"/>
    <property type="project" value="InterPro"/>
</dbReference>
<keyword evidence="3 7" id="KW-0808">Transferase</keyword>
<reference evidence="9" key="1">
    <citation type="journal article" date="2021" name="MBio">
        <title>Novel Mycoviruses Discovered in the Mycovirome of a Necrotrophic Fungus.</title>
        <authorList>
            <person name="Ruiz-Padilla A."/>
            <person name="Rodriguez-Romero J."/>
            <person name="Gomez-Cid I."/>
            <person name="Pacifico D."/>
            <person name="Ayllon M.A."/>
        </authorList>
    </citation>
    <scope>NUCLEOTIDE SEQUENCE</scope>
    <source>
        <strain evidence="9">BCS14_CONTIG45</strain>
    </source>
</reference>
<sequence length="1364" mass="152334">MAQHQFTENLQVSDEFAPFIDNEQLPESVKKGRHPRAQHNDQIRDNPGKWMHYEDERLVEVFRSLSTESEEIILSEGISGRPPHVTKLYETAGVLPIQGNRNLSPNYVLSDGALHKLDRKQCLINLKLWLAKVETQTQNQLEHTNPWLSPVPEFDPVILDFSPYPRQLKTINANRSAVTKDEVTYACLLLKAHKDNVNDMEDRKIPYAVIKQMSSVSNAIRKMHLHSKRQKAPETTKAGRPITEYRDTTSPEYAKAYTVFSNYNKKEIKTLMQLATLTGIHHHGLDGRRSPEVTATAKLAKLRGEGTETNRAIAPGKLDKVDKEMQLQQLNWWHSEVTMWQAAYRWAISVVSVKQTLGLTDIEITTLTEWVFSRSSYRKLVASDATLDSTRDTAASEVTQAASIAIKWGRDLHPLVLIMDDMEYAVGAKTASQTVISAYNKTLKYLANLTLNKYGAESTLEISKPIGEIMLPSITDERGLSTNIIYGITNVNDTSIWVEPSDVALSDAVLLSYTNRTCENALKTVVSRGERTMIIEQPMTGWTATYISPPTMTGVGRDKTFTFLNGMHFREDAFQFPLPLVEFMSLFTTQYEPKTLEWRRERLRALVDPVTTQVHHRHASLILLMAVCGTSWAPCLDTVLEWEHVTNTFVSALLLAMASLPPALHCLMANWDGWAKATSEDEYIKLAKVLSTKLKALDNQVALGDFEIDLAPLFEWEVLRHRATLTGDIDDEILERRDTSANVRLGVDDVKSTCDGFFRDIKTKLEHNTNEGEKSPIYNDWDSFYKGRVQATPAGSAFTLNAEMREARRRLKAAGIKDLTKTQVMAEMRNDLTLDQVLSQKPQVIAQVSFKLEWGKKRALFAATTEHWLPAAFALGNIEEYMPDYCPIGKAADAHKVCDKVMKMSTKGVVACLDAKNFNILHPHKVMSYILESASKVLGDAISPEQHKALAWLTKAELTQKVIVNDQLISKGLMDLGMAEGWINEETLEDGSKILLATVLGGMFSGVRFTMFDNSSLNKIYYAIAEKLAGIKSDSLHSGDDIYAVFKSYADVYKMKAAFKKIGYTLQLGKCFLQGVREFLRISHKNANTSQYLARSAATAVHGRIESSAPTDFVAYAGALLRRGAELIVRHANRAAILDMQKAQCAGATARWAVPAFTWEVFLKVPAVLGGCASRPHEAAQFAGLTVDRTAETRGDTVQYLAGTEGVKLAAKGLVEQLRIRKYHRRVAEAIAAAIAPKGVVMNYGMIVRWMTARDMTKLATVSGALRQIKQSREYILSKAAGLFNTLAINEHYWGDIGGVLSGIPTTWHSRALAFALAPANARYSLYSTPVFELHNLVSSETALIKLTNAIDFNVTTMADYAMW</sequence>
<evidence type="ECO:0000256" key="6">
    <source>
        <dbReference type="ARBA" id="ARBA00048744"/>
    </source>
</evidence>
<keyword evidence="7" id="KW-0693">Viral RNA replication</keyword>
<dbReference type="Pfam" id="PF02123">
    <property type="entry name" value="RdRP_4"/>
    <property type="match status" value="2"/>
</dbReference>
<keyword evidence="4 7" id="KW-0548">Nucleotidyltransferase</keyword>
<evidence type="ECO:0000256" key="4">
    <source>
        <dbReference type="ARBA" id="ARBA00022695"/>
    </source>
</evidence>
<dbReference type="EMBL" id="MN954885">
    <property type="protein sequence ID" value="QJQ28890.1"/>
    <property type="molecule type" value="Genomic_RNA"/>
</dbReference>
<feature type="region of interest" description="Disordered" evidence="8">
    <location>
        <begin position="26"/>
        <end position="48"/>
    </location>
</feature>
<protein>
    <recommendedName>
        <fullName evidence="1 7">RNA-directed RNA polymerase</fullName>
        <ecNumber evidence="1 7">2.7.7.48</ecNumber>
    </recommendedName>
</protein>
<dbReference type="GO" id="GO:0006351">
    <property type="term" value="P:DNA-templated transcription"/>
    <property type="evidence" value="ECO:0007669"/>
    <property type="project" value="InterPro"/>
</dbReference>
<evidence type="ECO:0000256" key="3">
    <source>
        <dbReference type="ARBA" id="ARBA00022679"/>
    </source>
</evidence>
<dbReference type="GO" id="GO:0003968">
    <property type="term" value="F:RNA-directed RNA polymerase activity"/>
    <property type="evidence" value="ECO:0007669"/>
    <property type="project" value="UniProtKB-KW"/>
</dbReference>
<organism evidence="9 10">
    <name type="scientific">Botrytis cinerea mycovirus 4</name>
    <dbReference type="NCBI Taxonomy" id="2732661"/>
    <lineage>
        <taxon>Viruses</taxon>
        <taxon>Riboviria</taxon>
        <taxon>Orthornavirae</taxon>
        <taxon>Duplornaviricota</taxon>
        <taxon>Chrymotiviricetes</taxon>
        <taxon>Ghabrivirales</taxon>
        <taxon>Alphatotivirineae</taxon>
        <taxon>Quadriviridae</taxon>
        <taxon>Quadrivirus</taxon>
        <taxon>Quadrivirus ni</taxon>
    </lineage>
</organism>
<evidence type="ECO:0000256" key="5">
    <source>
        <dbReference type="ARBA" id="ARBA00022741"/>
    </source>
</evidence>
<evidence type="ECO:0000313" key="9">
    <source>
        <dbReference type="EMBL" id="QJQ28890.1"/>
    </source>
</evidence>